<dbReference type="EMBL" id="JBHRVV010000001">
    <property type="protein sequence ID" value="MFC3456934.1"/>
    <property type="molecule type" value="Genomic_DNA"/>
</dbReference>
<name>A0ABV7PCQ2_9BURK</name>
<feature type="domain" description="Alpha-2-macroglobulin" evidence="5">
    <location>
        <begin position="1249"/>
        <end position="1339"/>
    </location>
</feature>
<feature type="signal peptide" evidence="3">
    <location>
        <begin position="1"/>
        <end position="19"/>
    </location>
</feature>
<dbReference type="Pfam" id="PF11974">
    <property type="entry name" value="bMG3"/>
    <property type="match status" value="1"/>
</dbReference>
<dbReference type="Pfam" id="PF07703">
    <property type="entry name" value="A2M_BRD"/>
    <property type="match status" value="1"/>
</dbReference>
<evidence type="ECO:0000259" key="5">
    <source>
        <dbReference type="SMART" id="SM01360"/>
    </source>
</evidence>
<dbReference type="InterPro" id="IPR041246">
    <property type="entry name" value="Bact_MG10"/>
</dbReference>
<dbReference type="InterPro" id="IPR002890">
    <property type="entry name" value="MG2"/>
</dbReference>
<dbReference type="RefSeq" id="WP_379733024.1">
    <property type="nucleotide sequence ID" value="NZ_JBHRVV010000001.1"/>
</dbReference>
<accession>A0ABV7PCQ2</accession>
<protein>
    <submittedName>
        <fullName evidence="6">Alpha-2-macroglobulin</fullName>
    </submittedName>
</protein>
<dbReference type="Pfam" id="PF00207">
    <property type="entry name" value="A2M"/>
    <property type="match status" value="1"/>
</dbReference>
<evidence type="ECO:0000256" key="1">
    <source>
        <dbReference type="ARBA" id="ARBA00010556"/>
    </source>
</evidence>
<dbReference type="PANTHER" id="PTHR40094:SF1">
    <property type="entry name" value="UBIQUITIN DOMAIN-CONTAINING PROTEIN"/>
    <property type="match status" value="1"/>
</dbReference>
<dbReference type="SMART" id="SM01360">
    <property type="entry name" value="A2M"/>
    <property type="match status" value="1"/>
</dbReference>
<dbReference type="SMART" id="SM01359">
    <property type="entry name" value="A2M_N_2"/>
    <property type="match status" value="1"/>
</dbReference>
<feature type="region of interest" description="Disordered" evidence="2">
    <location>
        <begin position="819"/>
        <end position="852"/>
    </location>
</feature>
<dbReference type="InterPro" id="IPR011625">
    <property type="entry name" value="A2M_N_BRD"/>
</dbReference>
<evidence type="ECO:0000256" key="2">
    <source>
        <dbReference type="SAM" id="MobiDB-lite"/>
    </source>
</evidence>
<comment type="similarity">
    <text evidence="1">Belongs to the protease inhibitor I39 (alpha-2-macroglobulin) family. Bacterial alpha-2-macroglobulin subfamily.</text>
</comment>
<evidence type="ECO:0000313" key="6">
    <source>
        <dbReference type="EMBL" id="MFC3456934.1"/>
    </source>
</evidence>
<evidence type="ECO:0000259" key="4">
    <source>
        <dbReference type="SMART" id="SM01359"/>
    </source>
</evidence>
<feature type="chain" id="PRO_5047341990" evidence="3">
    <location>
        <begin position="20"/>
        <end position="1926"/>
    </location>
</feature>
<organism evidence="6 7">
    <name type="scientific">Massilia haematophila</name>
    <dbReference type="NCBI Taxonomy" id="457923"/>
    <lineage>
        <taxon>Bacteria</taxon>
        <taxon>Pseudomonadati</taxon>
        <taxon>Pseudomonadota</taxon>
        <taxon>Betaproteobacteria</taxon>
        <taxon>Burkholderiales</taxon>
        <taxon>Oxalobacteraceae</taxon>
        <taxon>Telluria group</taxon>
        <taxon>Massilia</taxon>
    </lineage>
</organism>
<sequence length="1926" mass="207263">MSRLLFTIALSLSASVAAAQTQIASFSPEGEVKQVRQATARFSNPMVAFGDPRGQQPFAVDCAGVDKIGGKGRWIDASTWSYDFDADLPGAVACRFTLREDSRDLAGQPLAGQREFRFTTGGPAVLRSQPRDGADGIDEAQVFVLALDAPARRDSIERAAWCRADGVNEKIPVRVLEGEERARIVATRRDFVDRHLGAWSRARGQAWRAGTTLETPGTADQLPLAVLQCRRTLPAGQKMALVWGKGIAAPNGVASGADQQLDFRIRPDFTVSTRCDRVNARAGCVPFLPVRVNFSAPVALKDAQALALEAPGGKRFAPTIDKEDAKGGFVQDLTFAGPFPERAELRLLLPPGLKDDAGRALVLPAKAKLVLRTDRQPPLVKFAAPFGIIEAKGDRMLPVTVRNVEPALATAVRSSGTSLRVGREEDVIAWMRRLNGGRNADWEPRAQWGDSLAKPVLGKGAAGEIARFALPRPNGRRAFEVIGVPLRKPGFYVVEVASPQLGAALDRKGRTAYVHAGALVTNLAAHFKHGAQSSLVWVTSLDKGRPVARAEVAVRNCAGKLLWSGRTDANGVARIGSELAASQCRGGGGFFVSARSGEDFTFTLSDWQRGIESWRFNLPTSGVDEDSRLVATVFDRSLLRAGETVHMKHFLRRRTTKGIALVRAGDKPPRSVPGWPVEEAAEDKAPLPAQGWLVHTGSGEKTVFALQWDAGGAALGEWRIPVEAKLGQYQVVIGGQVAGAFRVEQFRVPTMKAVLQGPAGPAVAPRSLRIDAQVNYLSGGPAGLAPVKLRTVLDEAAPHFEGFKDFVFGAGDVKEGVEREGTHAGDDWDEEGEGAEQEGEDAGHGAEAARTRSLTLDRQGGARIEVADLPRLDRPRSLLAELSYPDANGEILTASTRVALWPASRAVGIRTGGWIAGQDIRFQVAVLDLHGKPAAGSQVEVDVFERVSYSHRRRLVGGFYAYENSSEIRRVGQACSGRTDPKGQLACAMAAPARGNLILRARSVDPEGRAAVTHADIWVGGADDGWFEGSDNDRIDLLPAKPRFEPGEDATFQVRAPFRSGTVLVTVEREGILDTYVRPFSASDPTVTIPMKAHYAPNVYVSAMVVRGRVAGVQPTALVDLGKPAYKLGIAQVPVGWAAHELKVVVSSDRQVYKVREQARVRVKVTRPDGKALPAGAEVALAAVDAGLLELMPNESWKLLDAMMRQRSLQVETSTAQMQVVGKRHFGRKAVAHGGGGGRGASRELFETLLLWQGKVKLDANGEAALPVPLNDSLTGFRIVAVASAGAALFGTGAVDVRTTQDLMLVSGLPPLVREGDRLRAGFTLRNASERSLRVELSASVAADGGAATALPAQAVTLEPGAAREVGWDYAVPQAQALRWQIDARSEGANERASEGAHDSVRVTQKVDAAVPVRTLQATLVQLDAPKTIAVARPADALPERGGVRTTFSPRLAGSMAAVRDYMRSYPYTCFEQNTSRAVALRDAKMWQGLVATLPAHLDGEGLVKYFATMEQGSDSLTAYVLSVTQEAGYAIAPELRARMEEGLVAFVEGRVVRGSALRAGELAVRKLAALEALSRTQEVRAAWLQSIRIEPDLWPTSALVDWYLVLRRTPSLDGQAAKLAQAERILRARLNLQGTTMGFSTERSDDWWWLMATPDANANRLLLAMLDNPAWQADMGRLARGALGRQQRGRWDTTLANAWGVLALEKFSDKFEATPVSGKSVAILSGGGPGATWSADWRNAVPATTLQAWPQGGSGQLTLRHDGAGKPWATVQSLAAVPLKAPLDAGFRIVRSVTPVEQAKKGAWTRGDVYRVKLSIDAQADMRWVALDDPIPASASILGTGLGGDSRIAGSGERQRGWVWPAFEERTQGAFRAYYEFVPKGQWSIEYTVRLNNAGHFSLPPTRVEAMYKPEMFGELPNAAVVVGQ</sequence>
<dbReference type="InterPro" id="IPR021868">
    <property type="entry name" value="Alpha_2_Macroglob_MG3"/>
</dbReference>
<keyword evidence="3" id="KW-0732">Signal</keyword>
<feature type="compositionally biased region" description="Acidic residues" evidence="2">
    <location>
        <begin position="827"/>
        <end position="840"/>
    </location>
</feature>
<dbReference type="InterPro" id="IPR001599">
    <property type="entry name" value="Macroglobln_a2"/>
</dbReference>
<feature type="domain" description="Alpha-2-macroglobulin bait region" evidence="4">
    <location>
        <begin position="1035"/>
        <end position="1191"/>
    </location>
</feature>
<dbReference type="PANTHER" id="PTHR40094">
    <property type="entry name" value="ALPHA-2-MACROGLOBULIN HOMOLOG"/>
    <property type="match status" value="1"/>
</dbReference>
<feature type="compositionally biased region" description="Basic and acidic residues" evidence="2">
    <location>
        <begin position="841"/>
        <end position="850"/>
    </location>
</feature>
<dbReference type="Pfam" id="PF17973">
    <property type="entry name" value="bMG10"/>
    <property type="match status" value="1"/>
</dbReference>
<dbReference type="Pfam" id="PF01835">
    <property type="entry name" value="MG2"/>
    <property type="match status" value="1"/>
</dbReference>
<evidence type="ECO:0000256" key="3">
    <source>
        <dbReference type="SAM" id="SignalP"/>
    </source>
</evidence>
<dbReference type="InterPro" id="IPR051802">
    <property type="entry name" value="YfhM-like"/>
</dbReference>
<keyword evidence="7" id="KW-1185">Reference proteome</keyword>
<dbReference type="Proteomes" id="UP001595665">
    <property type="component" value="Unassembled WGS sequence"/>
</dbReference>
<gene>
    <name evidence="6" type="ORF">ACFOPH_01525</name>
</gene>
<evidence type="ECO:0000313" key="7">
    <source>
        <dbReference type="Proteomes" id="UP001595665"/>
    </source>
</evidence>
<comment type="caution">
    <text evidence="6">The sequence shown here is derived from an EMBL/GenBank/DDBJ whole genome shotgun (WGS) entry which is preliminary data.</text>
</comment>
<proteinExistence type="inferred from homology"/>
<reference evidence="7" key="1">
    <citation type="journal article" date="2019" name="Int. J. Syst. Evol. Microbiol.">
        <title>The Global Catalogue of Microorganisms (GCM) 10K type strain sequencing project: providing services to taxonomists for standard genome sequencing and annotation.</title>
        <authorList>
            <consortium name="The Broad Institute Genomics Platform"/>
            <consortium name="The Broad Institute Genome Sequencing Center for Infectious Disease"/>
            <person name="Wu L."/>
            <person name="Ma J."/>
        </authorList>
    </citation>
    <scope>NUCLEOTIDE SEQUENCE [LARGE SCALE GENOMIC DNA]</scope>
    <source>
        <strain evidence="7">CCM 7480</strain>
    </source>
</reference>